<dbReference type="AlphaFoldDB" id="A0A2S7XF46"/>
<proteinExistence type="predicted"/>
<sequence length="125" mass="14245">MCTLKFWWEVGTSFRDKGLGRAGFRSLRLQVSGGIAFDVKLLPLTKGEVGRGSRTNSVKSSQIDILFYLYRSNPSLTLPNPPLSKGRGLPIICYSHRDHNIVLPFADESLRLIKVNRRESWRRLL</sequence>
<reference evidence="1 2" key="1">
    <citation type="submission" date="2016-12" db="EMBL/GenBank/DDBJ databases">
        <title>Diversity of luminous bacteria.</title>
        <authorList>
            <person name="Yoshizawa S."/>
            <person name="Kogure K."/>
        </authorList>
    </citation>
    <scope>NUCLEOTIDE SEQUENCE [LARGE SCALE GENOMIC DNA]</scope>
    <source>
        <strain evidence="1 2">ATCC 33715</strain>
    </source>
</reference>
<evidence type="ECO:0000313" key="1">
    <source>
        <dbReference type="EMBL" id="PQJ89696.1"/>
    </source>
</evidence>
<comment type="caution">
    <text evidence="1">The sequence shown here is derived from an EMBL/GenBank/DDBJ whole genome shotgun (WGS) entry which is preliminary data.</text>
</comment>
<name>A0A2S7XF46_9GAMM</name>
<accession>A0A2S7XF46</accession>
<dbReference type="Proteomes" id="UP000239263">
    <property type="component" value="Unassembled WGS sequence"/>
</dbReference>
<evidence type="ECO:0000313" key="2">
    <source>
        <dbReference type="Proteomes" id="UP000239263"/>
    </source>
</evidence>
<dbReference type="EMBL" id="MSCO01000001">
    <property type="protein sequence ID" value="PQJ89696.1"/>
    <property type="molecule type" value="Genomic_DNA"/>
</dbReference>
<organism evidence="1 2">
    <name type="scientific">Aliivibrio sifiae</name>
    <dbReference type="NCBI Taxonomy" id="566293"/>
    <lineage>
        <taxon>Bacteria</taxon>
        <taxon>Pseudomonadati</taxon>
        <taxon>Pseudomonadota</taxon>
        <taxon>Gammaproteobacteria</taxon>
        <taxon>Vibrionales</taxon>
        <taxon>Vibrionaceae</taxon>
        <taxon>Aliivibrio</taxon>
    </lineage>
</organism>
<gene>
    <name evidence="1" type="ORF">BTO22_08920</name>
</gene>
<protein>
    <submittedName>
        <fullName evidence="1">Uncharacterized protein</fullName>
    </submittedName>
</protein>